<sequence>MRRLYYAAFTYTILGLLGGLYYRELTKAQDFPEDGFTQLSVVHTHLFALGLLVMLVVLALEKSFGLSRSKLFDWFFWLYNAGIVLTVGMLFVHGTMTVMGTEEVSPAISGIAGLGHILLTIALVIFFLVLGKAVKSESTMPQKVSAS</sequence>
<feature type="transmembrane region" description="Helical" evidence="1">
    <location>
        <begin position="72"/>
        <end position="92"/>
    </location>
</feature>
<reference evidence="2 3" key="1">
    <citation type="submission" date="2016-06" db="EMBL/GenBank/DDBJ databases">
        <title>Complete genome sequence of a saline-alkali tolerant type strain Dietzia timorensis ID05-A0528T.</title>
        <authorList>
            <person name="Wu X."/>
        </authorList>
    </citation>
    <scope>NUCLEOTIDE SEQUENCE [LARGE SCALE GENOMIC DNA]</scope>
    <source>
        <strain evidence="2 3">ID05-A0528</strain>
    </source>
</reference>
<dbReference type="KEGG" id="dtm:BJL86_1586"/>
<feature type="transmembrane region" description="Helical" evidence="1">
    <location>
        <begin position="5"/>
        <end position="22"/>
    </location>
</feature>
<feature type="transmembrane region" description="Helical" evidence="1">
    <location>
        <begin position="104"/>
        <end position="130"/>
    </location>
</feature>
<organism evidence="2 3">
    <name type="scientific">Dietzia timorensis</name>
    <dbReference type="NCBI Taxonomy" id="499555"/>
    <lineage>
        <taxon>Bacteria</taxon>
        <taxon>Bacillati</taxon>
        <taxon>Actinomycetota</taxon>
        <taxon>Actinomycetes</taxon>
        <taxon>Mycobacteriales</taxon>
        <taxon>Dietziaceae</taxon>
        <taxon>Dietzia</taxon>
    </lineage>
</organism>
<dbReference type="InterPro" id="IPR036927">
    <property type="entry name" value="Cyt_c_oxase-like_su1_sf"/>
</dbReference>
<gene>
    <name evidence="2" type="ORF">BJL86_1586</name>
</gene>
<evidence type="ECO:0000256" key="1">
    <source>
        <dbReference type="SAM" id="Phobius"/>
    </source>
</evidence>
<keyword evidence="1" id="KW-1133">Transmembrane helix</keyword>
<dbReference type="AlphaFoldDB" id="A0A173LKF8"/>
<dbReference type="STRING" id="499555.BJL86_1586"/>
<dbReference type="Proteomes" id="UP000186104">
    <property type="component" value="Chromosome"/>
</dbReference>
<evidence type="ECO:0000313" key="3">
    <source>
        <dbReference type="Proteomes" id="UP000186104"/>
    </source>
</evidence>
<dbReference type="EMBL" id="CP015961">
    <property type="protein sequence ID" value="ANI92363.1"/>
    <property type="molecule type" value="Genomic_DNA"/>
</dbReference>
<dbReference type="InterPro" id="IPR021299">
    <property type="entry name" value="DUF2871"/>
</dbReference>
<dbReference type="SUPFAM" id="SSF81442">
    <property type="entry name" value="Cytochrome c oxidase subunit I-like"/>
    <property type="match status" value="1"/>
</dbReference>
<accession>A0A173LKF8</accession>
<dbReference type="RefSeq" id="WP_067471252.1">
    <property type="nucleotide sequence ID" value="NZ_CP015961.1"/>
</dbReference>
<keyword evidence="1" id="KW-0812">Transmembrane</keyword>
<feature type="transmembrane region" description="Helical" evidence="1">
    <location>
        <begin position="42"/>
        <end position="60"/>
    </location>
</feature>
<dbReference type="Gene3D" id="1.20.210.10">
    <property type="entry name" value="Cytochrome c oxidase-like, subunit I domain"/>
    <property type="match status" value="1"/>
</dbReference>
<dbReference type="OrthoDB" id="1644899at2"/>
<evidence type="ECO:0000313" key="2">
    <source>
        <dbReference type="EMBL" id="ANI92363.1"/>
    </source>
</evidence>
<keyword evidence="1" id="KW-0472">Membrane</keyword>
<keyword evidence="3" id="KW-1185">Reference proteome</keyword>
<name>A0A173LKF8_9ACTN</name>
<evidence type="ECO:0008006" key="4">
    <source>
        <dbReference type="Google" id="ProtNLM"/>
    </source>
</evidence>
<protein>
    <recommendedName>
        <fullName evidence="4">DUF2871 domain-containing protein</fullName>
    </recommendedName>
</protein>
<dbReference type="Pfam" id="PF11070">
    <property type="entry name" value="DUF2871"/>
    <property type="match status" value="1"/>
</dbReference>
<proteinExistence type="predicted"/>